<evidence type="ECO:0000256" key="1">
    <source>
        <dbReference type="ARBA" id="ARBA00006700"/>
    </source>
</evidence>
<evidence type="ECO:0000256" key="2">
    <source>
        <dbReference type="ARBA" id="ARBA00022730"/>
    </source>
</evidence>
<evidence type="ECO:0000256" key="4">
    <source>
        <dbReference type="ARBA" id="ARBA00022980"/>
    </source>
</evidence>
<dbReference type="RefSeq" id="WP_145095998.1">
    <property type="nucleotide sequence ID" value="NZ_CP036274.1"/>
</dbReference>
<evidence type="ECO:0000256" key="6">
    <source>
        <dbReference type="HAMAP-Rule" id="MF_01369"/>
    </source>
</evidence>
<evidence type="ECO:0000256" key="5">
    <source>
        <dbReference type="ARBA" id="ARBA00023274"/>
    </source>
</evidence>
<dbReference type="HAMAP" id="MF_01369_B">
    <property type="entry name" value="Ribosomal_uL23_B"/>
    <property type="match status" value="1"/>
</dbReference>
<dbReference type="FunFam" id="3.30.70.330:FF:000001">
    <property type="entry name" value="50S ribosomal protein L23"/>
    <property type="match status" value="1"/>
</dbReference>
<reference evidence="7 8" key="1">
    <citation type="submission" date="2019-02" db="EMBL/GenBank/DDBJ databases">
        <title>Deep-cultivation of Planctomycetes and their phenomic and genomic characterization uncovers novel biology.</title>
        <authorList>
            <person name="Wiegand S."/>
            <person name="Jogler M."/>
            <person name="Boedeker C."/>
            <person name="Pinto D."/>
            <person name="Vollmers J."/>
            <person name="Rivas-Marin E."/>
            <person name="Kohn T."/>
            <person name="Peeters S.H."/>
            <person name="Heuer A."/>
            <person name="Rast P."/>
            <person name="Oberbeckmann S."/>
            <person name="Bunk B."/>
            <person name="Jeske O."/>
            <person name="Meyerdierks A."/>
            <person name="Storesund J.E."/>
            <person name="Kallscheuer N."/>
            <person name="Luecker S."/>
            <person name="Lage O.M."/>
            <person name="Pohl T."/>
            <person name="Merkel B.J."/>
            <person name="Hornburger P."/>
            <person name="Mueller R.-W."/>
            <person name="Bruemmer F."/>
            <person name="Labrenz M."/>
            <person name="Spormann A.M."/>
            <person name="Op den Camp H."/>
            <person name="Overmann J."/>
            <person name="Amann R."/>
            <person name="Jetten M.S.M."/>
            <person name="Mascher T."/>
            <person name="Medema M.H."/>
            <person name="Devos D.P."/>
            <person name="Kaster A.-K."/>
            <person name="Ovreas L."/>
            <person name="Rohde M."/>
            <person name="Galperin M.Y."/>
            <person name="Jogler C."/>
        </authorList>
    </citation>
    <scope>NUCLEOTIDE SEQUENCE [LARGE SCALE GENOMIC DNA]</scope>
    <source>
        <strain evidence="7 8">ETA_A8</strain>
    </source>
</reference>
<dbReference type="OrthoDB" id="9793353at2"/>
<dbReference type="SUPFAM" id="SSF54189">
    <property type="entry name" value="Ribosomal proteins S24e, L23 and L15e"/>
    <property type="match status" value="1"/>
</dbReference>
<dbReference type="GO" id="GO:0019843">
    <property type="term" value="F:rRNA binding"/>
    <property type="evidence" value="ECO:0007669"/>
    <property type="project" value="UniProtKB-UniRule"/>
</dbReference>
<name>A0A517YJR9_9BACT</name>
<comment type="function">
    <text evidence="6">One of the early assembly proteins it binds 23S rRNA. One of the proteins that surrounds the polypeptide exit tunnel on the outside of the ribosome. Forms the main docking site for trigger factor binding to the ribosome.</text>
</comment>
<protein>
    <recommendedName>
        <fullName evidence="6">Large ribosomal subunit protein uL23</fullName>
    </recommendedName>
</protein>
<dbReference type="GO" id="GO:0003735">
    <property type="term" value="F:structural constituent of ribosome"/>
    <property type="evidence" value="ECO:0007669"/>
    <property type="project" value="InterPro"/>
</dbReference>
<dbReference type="EMBL" id="CP036274">
    <property type="protein sequence ID" value="QDU30474.1"/>
    <property type="molecule type" value="Genomic_DNA"/>
</dbReference>
<keyword evidence="8" id="KW-1185">Reference proteome</keyword>
<keyword evidence="5 6" id="KW-0687">Ribonucleoprotein</keyword>
<dbReference type="Gene3D" id="3.30.70.330">
    <property type="match status" value="1"/>
</dbReference>
<dbReference type="InterPro" id="IPR013025">
    <property type="entry name" value="Ribosomal_uL23-like"/>
</dbReference>
<gene>
    <name evidence="6 7" type="primary">rplW</name>
    <name evidence="7" type="ORF">ETAA8_56140</name>
</gene>
<keyword evidence="2 6" id="KW-0699">rRNA-binding</keyword>
<evidence type="ECO:0000313" key="8">
    <source>
        <dbReference type="Proteomes" id="UP000315017"/>
    </source>
</evidence>
<dbReference type="NCBIfam" id="NF004363">
    <property type="entry name" value="PRK05738.2-4"/>
    <property type="match status" value="1"/>
</dbReference>
<dbReference type="KEGG" id="aagg:ETAA8_56140"/>
<dbReference type="GO" id="GO:1990904">
    <property type="term" value="C:ribonucleoprotein complex"/>
    <property type="evidence" value="ECO:0007669"/>
    <property type="project" value="UniProtKB-KW"/>
</dbReference>
<proteinExistence type="inferred from homology"/>
<dbReference type="GO" id="GO:0006412">
    <property type="term" value="P:translation"/>
    <property type="evidence" value="ECO:0007669"/>
    <property type="project" value="UniProtKB-UniRule"/>
</dbReference>
<keyword evidence="3 6" id="KW-0694">RNA-binding</keyword>
<dbReference type="AlphaFoldDB" id="A0A517YJR9"/>
<dbReference type="GO" id="GO:0005840">
    <property type="term" value="C:ribosome"/>
    <property type="evidence" value="ECO:0007669"/>
    <property type="project" value="UniProtKB-KW"/>
</dbReference>
<comment type="similarity">
    <text evidence="1 6">Belongs to the universal ribosomal protein uL23 family.</text>
</comment>
<keyword evidence="4 6" id="KW-0689">Ribosomal protein</keyword>
<dbReference type="InterPro" id="IPR012678">
    <property type="entry name" value="Ribosomal_uL23/eL15/eS24_sf"/>
</dbReference>
<evidence type="ECO:0000313" key="7">
    <source>
        <dbReference type="EMBL" id="QDU30474.1"/>
    </source>
</evidence>
<evidence type="ECO:0000256" key="3">
    <source>
        <dbReference type="ARBA" id="ARBA00022884"/>
    </source>
</evidence>
<dbReference type="Pfam" id="PF00276">
    <property type="entry name" value="Ribosomal_L23"/>
    <property type="match status" value="1"/>
</dbReference>
<dbReference type="Proteomes" id="UP000315017">
    <property type="component" value="Chromosome"/>
</dbReference>
<dbReference type="PANTHER" id="PTHR11620">
    <property type="entry name" value="60S RIBOSOMAL PROTEIN L23A"/>
    <property type="match status" value="1"/>
</dbReference>
<organism evidence="7 8">
    <name type="scientific">Anatilimnocola aggregata</name>
    <dbReference type="NCBI Taxonomy" id="2528021"/>
    <lineage>
        <taxon>Bacteria</taxon>
        <taxon>Pseudomonadati</taxon>
        <taxon>Planctomycetota</taxon>
        <taxon>Planctomycetia</taxon>
        <taxon>Pirellulales</taxon>
        <taxon>Pirellulaceae</taxon>
        <taxon>Anatilimnocola</taxon>
    </lineage>
</organism>
<dbReference type="InterPro" id="IPR012677">
    <property type="entry name" value="Nucleotide-bd_a/b_plait_sf"/>
</dbReference>
<sequence length="105" mass="12188">MSTDANTEYSPANLPSYQVIVRPLVTEKGMHRSTRYNQYAFEVNSLASKEDIKRAVEDLFNVKVEKVRTQNRLGKARRHKFKAGSTKGWKKALVTLNEEHRIDFF</sequence>
<accession>A0A517YJR9</accession>
<comment type="subunit">
    <text evidence="6">Part of the 50S ribosomal subunit. Contacts protein L29, and trigger factor when it is bound to the ribosome.</text>
</comment>